<protein>
    <recommendedName>
        <fullName evidence="2">Mab-21-like HhH/H2TH-like domain-containing protein</fullName>
    </recommendedName>
</protein>
<dbReference type="PANTHER" id="PTHR10656">
    <property type="entry name" value="CELL FATE DETERMINING PROTEIN MAB21-RELATED"/>
    <property type="match status" value="1"/>
</dbReference>
<dbReference type="Proteomes" id="UP001162156">
    <property type="component" value="Unassembled WGS sequence"/>
</dbReference>
<accession>A0AAV8ZS41</accession>
<evidence type="ECO:0000256" key="1">
    <source>
        <dbReference type="SAM" id="MobiDB-lite"/>
    </source>
</evidence>
<dbReference type="InterPro" id="IPR024810">
    <property type="entry name" value="MAB21L/cGLR"/>
</dbReference>
<keyword evidence="4" id="KW-1185">Reference proteome</keyword>
<dbReference type="PANTHER" id="PTHR10656:SF69">
    <property type="entry name" value="MAB-21-LIKE HHH_H2TH-LIKE DOMAIN-CONTAINING PROTEIN"/>
    <property type="match status" value="1"/>
</dbReference>
<dbReference type="Pfam" id="PF20266">
    <property type="entry name" value="Mab-21_C"/>
    <property type="match status" value="1"/>
</dbReference>
<dbReference type="SMART" id="SM01265">
    <property type="entry name" value="Mab-21"/>
    <property type="match status" value="1"/>
</dbReference>
<dbReference type="EMBL" id="JANEYF010000726">
    <property type="protein sequence ID" value="KAJ8968334.1"/>
    <property type="molecule type" value="Genomic_DNA"/>
</dbReference>
<feature type="region of interest" description="Disordered" evidence="1">
    <location>
        <begin position="1"/>
        <end position="23"/>
    </location>
</feature>
<proteinExistence type="predicted"/>
<dbReference type="Gene3D" id="1.10.1410.40">
    <property type="match status" value="1"/>
</dbReference>
<feature type="domain" description="Mab-21-like HhH/H2TH-like" evidence="2">
    <location>
        <begin position="322"/>
        <end position="392"/>
    </location>
</feature>
<sequence length="514" mass="60809">MGGCGSKENKSPSNNNNKGNSVVTRDYSYSDDIRVESINRYDEQIINIIRRDLRENPQIFILNNTLMSMQFFENYQKDVFKLTSSISSKMEKELNRMLLKDETMECTCPDIIFEKVNKNVRYRPLHGPKKHSSEPLVTKRLYVINDTIEVVNSMDIPQYTSIDKPAYQVRIEESTRKGKLKKRPTEIYNGSDEEDSVPELSEEDFFDTVIPSVAIDWPAEQTFEFIMREDRPTITDRRTGYRYRWPTDEMLKDIKSMSCVLVPKGYWVKKGNYSDANIEWEIAFPKAERYIESRMSHSQTRCFLFLLTIHKAYIDPISYQHGLLTEHIRCHMYWECETNYRDWPEHRLGTKLLKVITNLNNRLSKGVLPDYFIKQKNLFESIPKKYLQFAQKVFHDVLQSPAMYFMKALRNLRYTSGKFYPPLDFKELHRILTQTQANKIVNPSLLTAPPNLKRKRYNDAEIQLRHLQELKHKEKILRMKFAEKENAEKVEERKESVDSIDLGVNINTKFPYFI</sequence>
<organism evidence="3 4">
    <name type="scientific">Rhamnusium bicolor</name>
    <dbReference type="NCBI Taxonomy" id="1586634"/>
    <lineage>
        <taxon>Eukaryota</taxon>
        <taxon>Metazoa</taxon>
        <taxon>Ecdysozoa</taxon>
        <taxon>Arthropoda</taxon>
        <taxon>Hexapoda</taxon>
        <taxon>Insecta</taxon>
        <taxon>Pterygota</taxon>
        <taxon>Neoptera</taxon>
        <taxon>Endopterygota</taxon>
        <taxon>Coleoptera</taxon>
        <taxon>Polyphaga</taxon>
        <taxon>Cucujiformia</taxon>
        <taxon>Chrysomeloidea</taxon>
        <taxon>Cerambycidae</taxon>
        <taxon>Lepturinae</taxon>
        <taxon>Rhagiini</taxon>
        <taxon>Rhamnusium</taxon>
    </lineage>
</organism>
<gene>
    <name evidence="3" type="ORF">NQ314_002350</name>
</gene>
<evidence type="ECO:0000313" key="4">
    <source>
        <dbReference type="Proteomes" id="UP001162156"/>
    </source>
</evidence>
<dbReference type="InterPro" id="IPR046906">
    <property type="entry name" value="Mab-21_HhH/H2TH-like"/>
</dbReference>
<comment type="caution">
    <text evidence="3">The sequence shown here is derived from an EMBL/GenBank/DDBJ whole genome shotgun (WGS) entry which is preliminary data.</text>
</comment>
<evidence type="ECO:0000259" key="2">
    <source>
        <dbReference type="Pfam" id="PF20266"/>
    </source>
</evidence>
<dbReference type="AlphaFoldDB" id="A0AAV8ZS41"/>
<feature type="compositionally biased region" description="Low complexity" evidence="1">
    <location>
        <begin position="11"/>
        <end position="21"/>
    </location>
</feature>
<reference evidence="3" key="1">
    <citation type="journal article" date="2023" name="Insect Mol. Biol.">
        <title>Genome sequencing provides insights into the evolution of gene families encoding plant cell wall-degrading enzymes in longhorned beetles.</title>
        <authorList>
            <person name="Shin N.R."/>
            <person name="Okamura Y."/>
            <person name="Kirsch R."/>
            <person name="Pauchet Y."/>
        </authorList>
    </citation>
    <scope>NUCLEOTIDE SEQUENCE</scope>
    <source>
        <strain evidence="3">RBIC_L_NR</strain>
    </source>
</reference>
<evidence type="ECO:0000313" key="3">
    <source>
        <dbReference type="EMBL" id="KAJ8968334.1"/>
    </source>
</evidence>
<name>A0AAV8ZS41_9CUCU</name>